<protein>
    <submittedName>
        <fullName evidence="3">Uncharacterized protein conserved in bacteria</fullName>
    </submittedName>
</protein>
<sequence>MERKMMKIRVEIAEKPYRLTIPADEEEKVRRAAKHIKEEIDALKRNYDASLTEYLAMAAMRISIENEENKERLEMAPEALKLKALASQLDRWAEACGERGAETARTTAPPIAKPKARRGRPRKNTDSTQ</sequence>
<dbReference type="EMBL" id="UGVL01000001">
    <property type="protein sequence ID" value="SUE33376.1"/>
    <property type="molecule type" value="Genomic_DNA"/>
</dbReference>
<evidence type="ECO:0000256" key="1">
    <source>
        <dbReference type="SAM" id="Coils"/>
    </source>
</evidence>
<feature type="region of interest" description="Disordered" evidence="2">
    <location>
        <begin position="96"/>
        <end position="129"/>
    </location>
</feature>
<feature type="coiled-coil region" evidence="1">
    <location>
        <begin position="26"/>
        <end position="53"/>
    </location>
</feature>
<keyword evidence="4" id="KW-1185">Reference proteome</keyword>
<dbReference type="SUPFAM" id="SSF102829">
    <property type="entry name" value="Cell division protein ZapA-like"/>
    <property type="match status" value="1"/>
</dbReference>
<dbReference type="InterPro" id="IPR036192">
    <property type="entry name" value="Cell_div_ZapA-like_sf"/>
</dbReference>
<organism evidence="3 4">
    <name type="scientific">Rikenella microfusus</name>
    <dbReference type="NCBI Taxonomy" id="28139"/>
    <lineage>
        <taxon>Bacteria</taxon>
        <taxon>Pseudomonadati</taxon>
        <taxon>Bacteroidota</taxon>
        <taxon>Bacteroidia</taxon>
        <taxon>Bacteroidales</taxon>
        <taxon>Rikenellaceae</taxon>
        <taxon>Rikenella</taxon>
    </lineage>
</organism>
<gene>
    <name evidence="3" type="ORF">NCTC11190_00583</name>
</gene>
<proteinExistence type="predicted"/>
<accession>A0A379MPI3</accession>
<dbReference type="InterPro" id="IPR007838">
    <property type="entry name" value="Cell_div_ZapA-like"/>
</dbReference>
<name>A0A379MPI3_9BACT</name>
<evidence type="ECO:0000256" key="2">
    <source>
        <dbReference type="SAM" id="MobiDB-lite"/>
    </source>
</evidence>
<dbReference type="AlphaFoldDB" id="A0A379MPI3"/>
<keyword evidence="1" id="KW-0175">Coiled coil</keyword>
<dbReference type="OrthoDB" id="1495773at2"/>
<dbReference type="RefSeq" id="WP_051214347.1">
    <property type="nucleotide sequence ID" value="NZ_CANTWR010000027.1"/>
</dbReference>
<dbReference type="STRING" id="880526.GCA_000427365_00863"/>
<evidence type="ECO:0000313" key="3">
    <source>
        <dbReference type="EMBL" id="SUE33376.1"/>
    </source>
</evidence>
<dbReference type="Proteomes" id="UP000255233">
    <property type="component" value="Unassembled WGS sequence"/>
</dbReference>
<dbReference type="Pfam" id="PF05164">
    <property type="entry name" value="ZapA"/>
    <property type="match status" value="1"/>
</dbReference>
<reference evidence="3 4" key="1">
    <citation type="submission" date="2018-06" db="EMBL/GenBank/DDBJ databases">
        <authorList>
            <consortium name="Pathogen Informatics"/>
            <person name="Doyle S."/>
        </authorList>
    </citation>
    <scope>NUCLEOTIDE SEQUENCE [LARGE SCALE GENOMIC DNA]</scope>
    <source>
        <strain evidence="3 4">NCTC11190</strain>
    </source>
</reference>
<evidence type="ECO:0000313" key="4">
    <source>
        <dbReference type="Proteomes" id="UP000255233"/>
    </source>
</evidence>